<dbReference type="OrthoDB" id="550575at2759"/>
<dbReference type="InterPro" id="IPR032675">
    <property type="entry name" value="LRR_dom_sf"/>
</dbReference>
<name>A0A7J7LE89_9MAGN</name>
<dbReference type="InterPro" id="IPR001611">
    <property type="entry name" value="Leu-rich_rpt"/>
</dbReference>
<comment type="caution">
    <text evidence="1">The sequence shown here is derived from an EMBL/GenBank/DDBJ whole genome shotgun (WGS) entry which is preliminary data.</text>
</comment>
<dbReference type="SUPFAM" id="SSF52058">
    <property type="entry name" value="L domain-like"/>
    <property type="match status" value="1"/>
</dbReference>
<dbReference type="InterPro" id="IPR051341">
    <property type="entry name" value="Zyg-11_UBL_adapter"/>
</dbReference>
<dbReference type="EMBL" id="JACGCM010002347">
    <property type="protein sequence ID" value="KAF6140860.1"/>
    <property type="molecule type" value="Genomic_DNA"/>
</dbReference>
<gene>
    <name evidence="1" type="ORF">GIB67_042273</name>
</gene>
<reference evidence="1 2" key="1">
    <citation type="journal article" date="2020" name="IScience">
        <title>Genome Sequencing of the Endangered Kingdonia uniflora (Circaeasteraceae, Ranunculales) Reveals Potential Mechanisms of Evolutionary Specialization.</title>
        <authorList>
            <person name="Sun Y."/>
            <person name="Deng T."/>
            <person name="Zhang A."/>
            <person name="Moore M.J."/>
            <person name="Landis J.B."/>
            <person name="Lin N."/>
            <person name="Zhang H."/>
            <person name="Zhang X."/>
            <person name="Huang J."/>
            <person name="Zhang X."/>
            <person name="Sun H."/>
            <person name="Wang H."/>
        </authorList>
    </citation>
    <scope>NUCLEOTIDE SEQUENCE [LARGE SCALE GENOMIC DNA]</scope>
    <source>
        <strain evidence="1">TB1705</strain>
        <tissue evidence="1">Leaf</tissue>
    </source>
</reference>
<evidence type="ECO:0000313" key="2">
    <source>
        <dbReference type="Proteomes" id="UP000541444"/>
    </source>
</evidence>
<dbReference type="SUPFAM" id="SSF52047">
    <property type="entry name" value="RNI-like"/>
    <property type="match status" value="1"/>
</dbReference>
<sequence>MSKGLVDLCIESATKNSSTIDKWRRQRRTLERMPPHLAQALLRRLLDRRLVSPSLLEVFQYCIEEIDLKGETPVDAEWMAYLGAFRYLRMLNVADCRGINSSALWAITGMNSLKELDLSRCVKFTDTGVAHLLSISNLEKLHLSETGLTANGVAHLSLLKKLSVLDLGGLPVTDMALRSLQVLTKLEYLDLWGSKVTDEGVTVLKLFPKLSYLNLAWTSVTKLPNLPSLTCLNMSKCTIHSIFKGESDIKTLKLEKLLVPGATFSKIHDAFSFIELTGLRFLDMSNSSVDDFWFLSKLEALVHLDLSFSKIGDDSLKLIARVGGNVKVLNLSNTRVSSAGIGTIVGNVPNIEILLLSHTDINDLALPYIGLMPSLRAVDFSNTKIKGLTDFAQHESDQVPSLTALQNLRHLERLNLEETQLKDEALWPLSSLHGLHTLSLKSNFLTDISLATLSSLSGLKFLALRGAVLTNSGLDSFNTPPLLEILDLRDCWLLTEQAISMFCQNHPKIEVRHEQAKNYFNDHSSAIRGNVKNSHRKSKRTKMPLVRSRLQKEGFVDERLKYSRQELLELQFSPLSRVTLHNHNVLPKMLTE</sequence>
<protein>
    <submittedName>
        <fullName evidence="1">Uncharacterized protein</fullName>
    </submittedName>
</protein>
<dbReference type="Gene3D" id="3.80.10.10">
    <property type="entry name" value="Ribonuclease Inhibitor"/>
    <property type="match status" value="4"/>
</dbReference>
<dbReference type="PANTHER" id="PTHR12904">
    <property type="match status" value="1"/>
</dbReference>
<organism evidence="1 2">
    <name type="scientific">Kingdonia uniflora</name>
    <dbReference type="NCBI Taxonomy" id="39325"/>
    <lineage>
        <taxon>Eukaryota</taxon>
        <taxon>Viridiplantae</taxon>
        <taxon>Streptophyta</taxon>
        <taxon>Embryophyta</taxon>
        <taxon>Tracheophyta</taxon>
        <taxon>Spermatophyta</taxon>
        <taxon>Magnoliopsida</taxon>
        <taxon>Ranunculales</taxon>
        <taxon>Circaeasteraceae</taxon>
        <taxon>Kingdonia</taxon>
    </lineage>
</organism>
<dbReference type="InterPro" id="IPR006553">
    <property type="entry name" value="Leu-rich_rpt_Cys-con_subtyp"/>
</dbReference>
<keyword evidence="2" id="KW-1185">Reference proteome</keyword>
<dbReference type="Pfam" id="PF13516">
    <property type="entry name" value="LRR_6"/>
    <property type="match status" value="3"/>
</dbReference>
<dbReference type="PANTHER" id="PTHR12904:SF23">
    <property type="entry name" value="PROTEIN ZER-1 HOMOLOG"/>
    <property type="match status" value="1"/>
</dbReference>
<dbReference type="SMART" id="SM00367">
    <property type="entry name" value="LRR_CC"/>
    <property type="match status" value="5"/>
</dbReference>
<proteinExistence type="predicted"/>
<dbReference type="Proteomes" id="UP000541444">
    <property type="component" value="Unassembled WGS sequence"/>
</dbReference>
<evidence type="ECO:0000313" key="1">
    <source>
        <dbReference type="EMBL" id="KAF6140860.1"/>
    </source>
</evidence>
<dbReference type="AlphaFoldDB" id="A0A7J7LE89"/>
<accession>A0A7J7LE89</accession>